<evidence type="ECO:0000313" key="4">
    <source>
        <dbReference type="EMBL" id="CEL58534.1"/>
    </source>
</evidence>
<accession>A0A0B7FNP0</accession>
<dbReference type="EMBL" id="LN679409">
    <property type="protein sequence ID" value="CEL58534.1"/>
    <property type="molecule type" value="Genomic_DNA"/>
</dbReference>
<protein>
    <submittedName>
        <fullName evidence="4">Uncharacterized protein</fullName>
    </submittedName>
</protein>
<dbReference type="GO" id="GO:0004540">
    <property type="term" value="F:RNA nuclease activity"/>
    <property type="evidence" value="ECO:0007669"/>
    <property type="project" value="InterPro"/>
</dbReference>
<dbReference type="Gene3D" id="3.10.450.30">
    <property type="entry name" value="Microbial ribonucleases"/>
    <property type="match status" value="1"/>
</dbReference>
<organism evidence="4 5">
    <name type="scientific">Thanatephorus cucumeris (strain AG1-IB / isolate 7/3/14)</name>
    <name type="common">Lettuce bottom rot fungus</name>
    <name type="synonym">Rhizoctonia solani</name>
    <dbReference type="NCBI Taxonomy" id="1108050"/>
    <lineage>
        <taxon>Eukaryota</taxon>
        <taxon>Fungi</taxon>
        <taxon>Dikarya</taxon>
        <taxon>Basidiomycota</taxon>
        <taxon>Agaricomycotina</taxon>
        <taxon>Agaricomycetes</taxon>
        <taxon>Cantharellales</taxon>
        <taxon>Ceratobasidiaceae</taxon>
        <taxon>Rhizoctonia</taxon>
        <taxon>Rhizoctonia solani AG-1</taxon>
    </lineage>
</organism>
<evidence type="ECO:0000256" key="2">
    <source>
        <dbReference type="ARBA" id="ARBA00022801"/>
    </source>
</evidence>
<dbReference type="GO" id="GO:0003723">
    <property type="term" value="F:RNA binding"/>
    <property type="evidence" value="ECO:0007669"/>
    <property type="project" value="InterPro"/>
</dbReference>
<dbReference type="OrthoDB" id="10478299at2759"/>
<name>A0A0B7FNP0_THACB</name>
<dbReference type="Proteomes" id="UP000059188">
    <property type="component" value="Unassembled WGS sequence"/>
</dbReference>
<dbReference type="SUPFAM" id="SSF53933">
    <property type="entry name" value="Microbial ribonucleases"/>
    <property type="match status" value="1"/>
</dbReference>
<feature type="region of interest" description="Disordered" evidence="3">
    <location>
        <begin position="150"/>
        <end position="173"/>
    </location>
</feature>
<dbReference type="AlphaFoldDB" id="A0A0B7FNP0"/>
<reference evidence="4 5" key="1">
    <citation type="submission" date="2014-11" db="EMBL/GenBank/DDBJ databases">
        <authorList>
            <person name="Wibberg Daniel"/>
        </authorList>
    </citation>
    <scope>NUCLEOTIDE SEQUENCE [LARGE SCALE GENOMIC DNA]</scope>
    <source>
        <strain evidence="4">Rhizoctonia solani AG1-IB 7/3/14</strain>
    </source>
</reference>
<keyword evidence="5" id="KW-1185">Reference proteome</keyword>
<evidence type="ECO:0000256" key="1">
    <source>
        <dbReference type="ARBA" id="ARBA00022722"/>
    </source>
</evidence>
<dbReference type="InterPro" id="IPR016191">
    <property type="entry name" value="Ribonuclease/ribotoxin"/>
</dbReference>
<keyword evidence="1" id="KW-0540">Nuclease</keyword>
<keyword evidence="2" id="KW-0378">Hydrolase</keyword>
<sequence length="173" mass="19573">MHAIDVTANPRKDEYLAENAGRFTAEAYTITLDGNHEWKFERDHVIEVLEHAINAASIGGVPGDEKKDGSFVQYPHEFRNSELLNLKLYKKEQGTLYEYPILLPFMGQRVPFGPPKNPRNPMQPYVFRVVYTINPGSGIAILQGLIGHKDKSKDKPKDPEKGSTPFALAKQFY</sequence>
<dbReference type="GO" id="GO:0016787">
    <property type="term" value="F:hydrolase activity"/>
    <property type="evidence" value="ECO:0007669"/>
    <property type="project" value="UniProtKB-KW"/>
</dbReference>
<evidence type="ECO:0000256" key="3">
    <source>
        <dbReference type="SAM" id="MobiDB-lite"/>
    </source>
</evidence>
<gene>
    <name evidence="4" type="ORF">RSOLAG1IB_12140</name>
</gene>
<proteinExistence type="predicted"/>
<feature type="compositionally biased region" description="Basic and acidic residues" evidence="3">
    <location>
        <begin position="150"/>
        <end position="161"/>
    </location>
</feature>
<evidence type="ECO:0000313" key="5">
    <source>
        <dbReference type="Proteomes" id="UP000059188"/>
    </source>
</evidence>